<feature type="binding site" evidence="12">
    <location>
        <position position="321"/>
    </location>
    <ligand>
        <name>ATP</name>
        <dbReference type="ChEBI" id="CHEBI:30616"/>
    </ligand>
</feature>
<dbReference type="EMBL" id="JAAWWB010000033">
    <property type="protein sequence ID" value="KAG6742523.1"/>
    <property type="molecule type" value="Genomic_DNA"/>
</dbReference>
<evidence type="ECO:0000256" key="12">
    <source>
        <dbReference type="PROSITE-ProRule" id="PRU10141"/>
    </source>
</evidence>
<evidence type="ECO:0000256" key="7">
    <source>
        <dbReference type="ARBA" id="ARBA00022777"/>
    </source>
</evidence>
<keyword evidence="7" id="KW-0418">Kinase</keyword>
<dbReference type="PROSITE" id="PS00107">
    <property type="entry name" value="PROTEIN_KINASE_ATP"/>
    <property type="match status" value="1"/>
</dbReference>
<evidence type="ECO:0000256" key="8">
    <source>
        <dbReference type="ARBA" id="ARBA00022840"/>
    </source>
</evidence>
<dbReference type="GO" id="GO:0004674">
    <property type="term" value="F:protein serine/threonine kinase activity"/>
    <property type="evidence" value="ECO:0007669"/>
    <property type="project" value="UniProtKB-KW"/>
</dbReference>
<dbReference type="GO" id="GO:0005524">
    <property type="term" value="F:ATP binding"/>
    <property type="evidence" value="ECO:0007669"/>
    <property type="project" value="UniProtKB-UniRule"/>
</dbReference>
<dbReference type="OrthoDB" id="547665at2759"/>
<evidence type="ECO:0000256" key="9">
    <source>
        <dbReference type="ARBA" id="ARBA00022989"/>
    </source>
</evidence>
<dbReference type="GO" id="GO:0030247">
    <property type="term" value="F:polysaccharide binding"/>
    <property type="evidence" value="ECO:0007669"/>
    <property type="project" value="InterPro"/>
</dbReference>
<reference evidence="16" key="1">
    <citation type="journal article" date="2020" name="bioRxiv">
        <title>Hybrid origin of Populus tomentosa Carr. identified through genome sequencing and phylogenomic analysis.</title>
        <authorList>
            <person name="An X."/>
            <person name="Gao K."/>
            <person name="Chen Z."/>
            <person name="Li J."/>
            <person name="Yang X."/>
            <person name="Yang X."/>
            <person name="Zhou J."/>
            <person name="Guo T."/>
            <person name="Zhao T."/>
            <person name="Huang S."/>
            <person name="Miao D."/>
            <person name="Khan W.U."/>
            <person name="Rao P."/>
            <person name="Ye M."/>
            <person name="Lei B."/>
            <person name="Liao W."/>
            <person name="Wang J."/>
            <person name="Ji L."/>
            <person name="Li Y."/>
            <person name="Guo B."/>
            <person name="Mustafa N.S."/>
            <person name="Li S."/>
            <person name="Yun Q."/>
            <person name="Keller S.R."/>
            <person name="Mao J."/>
            <person name="Zhang R."/>
            <person name="Strauss S.H."/>
        </authorList>
    </citation>
    <scope>NUCLEOTIDE SEQUENCE</scope>
    <source>
        <strain evidence="16">GM15</strain>
        <tissue evidence="16">Leaf</tissue>
    </source>
</reference>
<keyword evidence="5 14" id="KW-0732">Signal</keyword>
<dbReference type="FunFam" id="1.10.510.10:FF:000590">
    <property type="entry name" value="PR5-like receptor kinase"/>
    <property type="match status" value="1"/>
</dbReference>
<dbReference type="AlphaFoldDB" id="A0A8X7XXE9"/>
<evidence type="ECO:0000256" key="14">
    <source>
        <dbReference type="SAM" id="SignalP"/>
    </source>
</evidence>
<dbReference type="Pfam" id="PF00069">
    <property type="entry name" value="Pkinase"/>
    <property type="match status" value="1"/>
</dbReference>
<comment type="caution">
    <text evidence="16">The sequence shown here is derived from an EMBL/GenBank/DDBJ whole genome shotgun (WGS) entry which is preliminary data.</text>
</comment>
<evidence type="ECO:0000256" key="4">
    <source>
        <dbReference type="ARBA" id="ARBA00022692"/>
    </source>
</evidence>
<dbReference type="SMART" id="SM00220">
    <property type="entry name" value="S_TKc"/>
    <property type="match status" value="1"/>
</dbReference>
<dbReference type="InterPro" id="IPR000719">
    <property type="entry name" value="Prot_kinase_dom"/>
</dbReference>
<evidence type="ECO:0000256" key="11">
    <source>
        <dbReference type="ARBA" id="ARBA00023180"/>
    </source>
</evidence>
<feature type="domain" description="Protein kinase" evidence="15">
    <location>
        <begin position="285"/>
        <end position="571"/>
    </location>
</feature>
<evidence type="ECO:0000256" key="6">
    <source>
        <dbReference type="ARBA" id="ARBA00022741"/>
    </source>
</evidence>
<dbReference type="InterPro" id="IPR017441">
    <property type="entry name" value="Protein_kinase_ATP_BS"/>
</dbReference>
<dbReference type="InterPro" id="IPR008271">
    <property type="entry name" value="Ser/Thr_kinase_AS"/>
</dbReference>
<dbReference type="FunFam" id="3.30.200.20:FF:000178">
    <property type="entry name" value="serine/threonine-protein kinase PBS1-like"/>
    <property type="match status" value="1"/>
</dbReference>
<dbReference type="Proteomes" id="UP000886885">
    <property type="component" value="Chromosome 17A"/>
</dbReference>
<keyword evidence="11" id="KW-0325">Glycoprotein</keyword>
<evidence type="ECO:0000259" key="15">
    <source>
        <dbReference type="PROSITE" id="PS50011"/>
    </source>
</evidence>
<evidence type="ECO:0000313" key="16">
    <source>
        <dbReference type="EMBL" id="KAG6742523.1"/>
    </source>
</evidence>
<keyword evidence="3" id="KW-0808">Transferase</keyword>
<dbReference type="PROSITE" id="PS00108">
    <property type="entry name" value="PROTEIN_KINASE_ST"/>
    <property type="match status" value="1"/>
</dbReference>
<protein>
    <recommendedName>
        <fullName evidence="15">Protein kinase domain-containing protein</fullName>
    </recommendedName>
</protein>
<evidence type="ECO:0000256" key="13">
    <source>
        <dbReference type="SAM" id="Phobius"/>
    </source>
</evidence>
<keyword evidence="10 13" id="KW-0472">Membrane</keyword>
<keyword evidence="9 13" id="KW-1133">Transmembrane helix</keyword>
<feature type="signal peptide" evidence="14">
    <location>
        <begin position="1"/>
        <end position="28"/>
    </location>
</feature>
<comment type="subcellular location">
    <subcellularLocation>
        <location evidence="1">Membrane</location>
        <topology evidence="1">Single-pass type I membrane protein</topology>
    </subcellularLocation>
</comment>
<organism evidence="16 17">
    <name type="scientific">Populus tomentosa</name>
    <name type="common">Chinese white poplar</name>
    <dbReference type="NCBI Taxonomy" id="118781"/>
    <lineage>
        <taxon>Eukaryota</taxon>
        <taxon>Viridiplantae</taxon>
        <taxon>Streptophyta</taxon>
        <taxon>Embryophyta</taxon>
        <taxon>Tracheophyta</taxon>
        <taxon>Spermatophyta</taxon>
        <taxon>Magnoliopsida</taxon>
        <taxon>eudicotyledons</taxon>
        <taxon>Gunneridae</taxon>
        <taxon>Pentapetalae</taxon>
        <taxon>rosids</taxon>
        <taxon>fabids</taxon>
        <taxon>Malpighiales</taxon>
        <taxon>Salicaceae</taxon>
        <taxon>Saliceae</taxon>
        <taxon>Populus</taxon>
    </lineage>
</organism>
<keyword evidence="4 13" id="KW-0812">Transmembrane</keyword>
<keyword evidence="17" id="KW-1185">Reference proteome</keyword>
<keyword evidence="6 12" id="KW-0547">Nucleotide-binding</keyword>
<gene>
    <name evidence="16" type="ORF">POTOM_053395</name>
</gene>
<dbReference type="Pfam" id="PF13947">
    <property type="entry name" value="GUB_WAK_bind"/>
    <property type="match status" value="1"/>
</dbReference>
<evidence type="ECO:0000256" key="2">
    <source>
        <dbReference type="ARBA" id="ARBA00022527"/>
    </source>
</evidence>
<feature type="transmembrane region" description="Helical" evidence="13">
    <location>
        <begin position="224"/>
        <end position="244"/>
    </location>
</feature>
<evidence type="ECO:0000256" key="10">
    <source>
        <dbReference type="ARBA" id="ARBA00023136"/>
    </source>
</evidence>
<evidence type="ECO:0000313" key="17">
    <source>
        <dbReference type="Proteomes" id="UP000886885"/>
    </source>
</evidence>
<evidence type="ECO:0000256" key="1">
    <source>
        <dbReference type="ARBA" id="ARBA00004479"/>
    </source>
</evidence>
<evidence type="ECO:0000256" key="5">
    <source>
        <dbReference type="ARBA" id="ARBA00022729"/>
    </source>
</evidence>
<dbReference type="PANTHER" id="PTHR27009">
    <property type="entry name" value="RUST RESISTANCE KINASE LR10-RELATED"/>
    <property type="match status" value="1"/>
</dbReference>
<name>A0A8X7XXE9_POPTO</name>
<keyword evidence="8 12" id="KW-0067">ATP-binding</keyword>
<dbReference type="GO" id="GO:0016020">
    <property type="term" value="C:membrane"/>
    <property type="evidence" value="ECO:0007669"/>
    <property type="project" value="UniProtKB-SubCell"/>
</dbReference>
<feature type="chain" id="PRO_5036499144" description="Protein kinase domain-containing protein" evidence="14">
    <location>
        <begin position="29"/>
        <end position="599"/>
    </location>
</feature>
<dbReference type="PROSITE" id="PS50011">
    <property type="entry name" value="PROTEIN_KINASE_DOM"/>
    <property type="match status" value="1"/>
</dbReference>
<dbReference type="InterPro" id="IPR025287">
    <property type="entry name" value="WAK_GUB"/>
</dbReference>
<sequence>MEMMNYSSEMVTCLFFFFIVFLAGHGASLNCTGSCGNRGPDIRFPFRIKDKQPDHCGYPGYDLSCSEDNSTVLKLPTGLSLHIERIDYIYQLIYARDPQGCFPRQRLNFRLGASQFQIMNDWLYDWTLFNCSLSSEKRSPSYMDKIPCLSTFKHEVYAVDLSIPISYTDLLSCTKMYNIYGISYSMLLEENYALTMSWSNPTCGSSEAECYSIIPHTKDVRRKLLIAGVILGFFLFAIVITALYRAYSNDKTQREYQARVEMFLDDYRSLNPTRYSYADLKRITNQFGDELGQGAYGTVFKGKLSNEIAVAVKLLNNSIGKGEEFINEVGTMARIHHVNVVRLIGFCADGFRRALVYEYLPNDSLQKFITSADSRNHFLGWERLNRVALGIAKGIEYLHQGCDQRILHFDIKPQNILLDNEFNPKIADFGMAKLCSKDKSAISMTTARGTVGYIAPEVFSRNFGNVSYKSDVYSFGMLVLEMVGGRKNVDDTAENGDQIYFPEWIYNLLEKEEDLRFHIDGEEDARIAKKLAIVGLWCIQWNPAERPSMKTVVQMLEGEGENLTKPPDPFSSSAPKRTSAGRMLARRLHQELAAISEIE</sequence>
<keyword evidence="2" id="KW-0723">Serine/threonine-protein kinase</keyword>
<accession>A0A8X7XXE9</accession>
<proteinExistence type="predicted"/>
<evidence type="ECO:0000256" key="3">
    <source>
        <dbReference type="ARBA" id="ARBA00022679"/>
    </source>
</evidence>
<dbReference type="InterPro" id="IPR045874">
    <property type="entry name" value="LRK10/LRL21-25-like"/>
</dbReference>